<proteinExistence type="predicted"/>
<dbReference type="Proteomes" id="UP000242715">
    <property type="component" value="Unassembled WGS sequence"/>
</dbReference>
<dbReference type="InterPro" id="IPR017946">
    <property type="entry name" value="PLC-like_Pdiesterase_TIM-brl"/>
</dbReference>
<feature type="domain" description="PI-PLC Y-box" evidence="1">
    <location>
        <begin position="2"/>
        <end position="20"/>
    </location>
</feature>
<evidence type="ECO:0000313" key="3">
    <source>
        <dbReference type="Proteomes" id="UP000242715"/>
    </source>
</evidence>
<protein>
    <recommendedName>
        <fullName evidence="1">PI-PLC Y-box domain-containing protein</fullName>
    </recommendedName>
</protein>
<dbReference type="GO" id="GO:0004435">
    <property type="term" value="F:phosphatidylinositol-4,5-bisphosphate phospholipase C activity"/>
    <property type="evidence" value="ECO:0007669"/>
    <property type="project" value="InterPro"/>
</dbReference>
<dbReference type="AlphaFoldDB" id="A0A2Z6NGD5"/>
<dbReference type="GO" id="GO:0051209">
    <property type="term" value="P:release of sequestered calcium ion into cytosol"/>
    <property type="evidence" value="ECO:0007669"/>
    <property type="project" value="TreeGrafter"/>
</dbReference>
<accession>A0A2Z6NGD5</accession>
<name>A0A2Z6NGD5_TRISU</name>
<evidence type="ECO:0000313" key="2">
    <source>
        <dbReference type="EMBL" id="GAU28697.1"/>
    </source>
</evidence>
<gene>
    <name evidence="2" type="ORF">TSUD_216040</name>
</gene>
<dbReference type="GO" id="GO:0006629">
    <property type="term" value="P:lipid metabolic process"/>
    <property type="evidence" value="ECO:0007669"/>
    <property type="project" value="InterPro"/>
</dbReference>
<reference evidence="3" key="1">
    <citation type="journal article" date="2017" name="Front. Plant Sci.">
        <title>Climate Clever Clovers: New Paradigm to Reduce the Environmental Footprint of Ruminants by Breeding Low Methanogenic Forages Utilizing Haplotype Variation.</title>
        <authorList>
            <person name="Kaur P."/>
            <person name="Appels R."/>
            <person name="Bayer P.E."/>
            <person name="Keeble-Gagnere G."/>
            <person name="Wang J."/>
            <person name="Hirakawa H."/>
            <person name="Shirasawa K."/>
            <person name="Vercoe P."/>
            <person name="Stefanova K."/>
            <person name="Durmic Z."/>
            <person name="Nichols P."/>
            <person name="Revell C."/>
            <person name="Isobe S.N."/>
            <person name="Edwards D."/>
            <person name="Erskine W."/>
        </authorList>
    </citation>
    <scope>NUCLEOTIDE SEQUENCE [LARGE SCALE GENOMIC DNA]</scope>
    <source>
        <strain evidence="3">cv. Daliak</strain>
    </source>
</reference>
<dbReference type="InterPro" id="IPR001192">
    <property type="entry name" value="PI-PLC_fam"/>
</dbReference>
<dbReference type="GO" id="GO:0005886">
    <property type="term" value="C:plasma membrane"/>
    <property type="evidence" value="ECO:0007669"/>
    <property type="project" value="TreeGrafter"/>
</dbReference>
<dbReference type="OrthoDB" id="269822at2759"/>
<dbReference type="InterPro" id="IPR001711">
    <property type="entry name" value="PLipase_C_Pinositol-sp_Y"/>
</dbReference>
<dbReference type="EMBL" id="DF973378">
    <property type="protein sequence ID" value="GAU28697.1"/>
    <property type="molecule type" value="Genomic_DNA"/>
</dbReference>
<dbReference type="PROSITE" id="PS50008">
    <property type="entry name" value="PIPLC_Y_DOMAIN"/>
    <property type="match status" value="1"/>
</dbReference>
<dbReference type="SUPFAM" id="SSF51695">
    <property type="entry name" value="PLC-like phosphodiesterases"/>
    <property type="match status" value="1"/>
</dbReference>
<dbReference type="PANTHER" id="PTHR10336">
    <property type="entry name" value="PHOSPHOINOSITIDE-SPECIFIC PHOSPHOLIPASE C FAMILY PROTEIN"/>
    <property type="match status" value="1"/>
</dbReference>
<dbReference type="PANTHER" id="PTHR10336:SF105">
    <property type="entry name" value="PHOSPHOINOSITIDE PHOSPHOLIPASE C 1"/>
    <property type="match status" value="1"/>
</dbReference>
<dbReference type="Gene3D" id="3.20.20.190">
    <property type="entry name" value="Phosphatidylinositol (PI) phosphodiesterase"/>
    <property type="match status" value="1"/>
</dbReference>
<organism evidence="2 3">
    <name type="scientific">Trifolium subterraneum</name>
    <name type="common">Subterranean clover</name>
    <dbReference type="NCBI Taxonomy" id="3900"/>
    <lineage>
        <taxon>Eukaryota</taxon>
        <taxon>Viridiplantae</taxon>
        <taxon>Streptophyta</taxon>
        <taxon>Embryophyta</taxon>
        <taxon>Tracheophyta</taxon>
        <taxon>Spermatophyta</taxon>
        <taxon>Magnoliopsida</taxon>
        <taxon>eudicotyledons</taxon>
        <taxon>Gunneridae</taxon>
        <taxon>Pentapetalae</taxon>
        <taxon>rosids</taxon>
        <taxon>fabids</taxon>
        <taxon>Fabales</taxon>
        <taxon>Fabaceae</taxon>
        <taxon>Papilionoideae</taxon>
        <taxon>50 kb inversion clade</taxon>
        <taxon>NPAAA clade</taxon>
        <taxon>Hologalegina</taxon>
        <taxon>IRL clade</taxon>
        <taxon>Trifolieae</taxon>
        <taxon>Trifolium</taxon>
    </lineage>
</organism>
<dbReference type="GO" id="GO:0048015">
    <property type="term" value="P:phosphatidylinositol-mediated signaling"/>
    <property type="evidence" value="ECO:0007669"/>
    <property type="project" value="TreeGrafter"/>
</dbReference>
<keyword evidence="3" id="KW-1185">Reference proteome</keyword>
<sequence length="76" mass="8795">MEGMFKANGGCGYVKKPDFLLNNNKIYDPRVNNRSILQTLQVVVYMGEGWQSEFGQTHFDFYSPPDFRVQVSRLKS</sequence>
<evidence type="ECO:0000259" key="1">
    <source>
        <dbReference type="PROSITE" id="PS50008"/>
    </source>
</evidence>